<feature type="transmembrane region" description="Helical" evidence="9">
    <location>
        <begin position="267"/>
        <end position="291"/>
    </location>
</feature>
<evidence type="ECO:0000256" key="9">
    <source>
        <dbReference type="SAM" id="Phobius"/>
    </source>
</evidence>
<dbReference type="AlphaFoldDB" id="A0AAU4JXQ4"/>
<feature type="transmembrane region" description="Helical" evidence="9">
    <location>
        <begin position="196"/>
        <end position="219"/>
    </location>
</feature>
<evidence type="ECO:0000313" key="10">
    <source>
        <dbReference type="EMBL" id="WUM18610.1"/>
    </source>
</evidence>
<keyword evidence="2" id="KW-1003">Cell membrane</keyword>
<evidence type="ECO:0000256" key="8">
    <source>
        <dbReference type="SAM" id="MobiDB-lite"/>
    </source>
</evidence>
<reference evidence="10 11" key="1">
    <citation type="submission" date="2022-10" db="EMBL/GenBank/DDBJ databases">
        <title>The complete genomes of actinobacterial strains from the NBC collection.</title>
        <authorList>
            <person name="Joergensen T.S."/>
            <person name="Alvarez Arevalo M."/>
            <person name="Sterndorff E.B."/>
            <person name="Faurdal D."/>
            <person name="Vuksanovic O."/>
            <person name="Mourched A.-S."/>
            <person name="Charusanti P."/>
            <person name="Shaw S."/>
            <person name="Blin K."/>
            <person name="Weber T."/>
        </authorList>
    </citation>
    <scope>NUCLEOTIDE SEQUENCE [LARGE SCALE GENOMIC DNA]</scope>
    <source>
        <strain evidence="10 11">NBC_00319</strain>
    </source>
</reference>
<evidence type="ECO:0000256" key="3">
    <source>
        <dbReference type="ARBA" id="ARBA00022679"/>
    </source>
</evidence>
<keyword evidence="6 9" id="KW-0472">Membrane</keyword>
<evidence type="ECO:0000256" key="2">
    <source>
        <dbReference type="ARBA" id="ARBA00022475"/>
    </source>
</evidence>
<dbReference type="InterPro" id="IPR016570">
    <property type="entry name" value="UCP010361"/>
</dbReference>
<keyword evidence="5 9" id="KW-1133">Transmembrane helix</keyword>
<feature type="transmembrane region" description="Helical" evidence="9">
    <location>
        <begin position="71"/>
        <end position="88"/>
    </location>
</feature>
<dbReference type="GO" id="GO:0005886">
    <property type="term" value="C:plasma membrane"/>
    <property type="evidence" value="ECO:0007669"/>
    <property type="project" value="UniProtKB-SubCell"/>
</dbReference>
<name>A0AAU4JXQ4_9NOCA</name>
<accession>A0AAU4JXQ4</accession>
<evidence type="ECO:0000313" key="11">
    <source>
        <dbReference type="Proteomes" id="UP001432128"/>
    </source>
</evidence>
<dbReference type="InterPro" id="IPR018584">
    <property type="entry name" value="GT87"/>
</dbReference>
<evidence type="ECO:0000256" key="7">
    <source>
        <dbReference type="ARBA" id="ARBA00024033"/>
    </source>
</evidence>
<feature type="region of interest" description="Disordered" evidence="8">
    <location>
        <begin position="1"/>
        <end position="41"/>
    </location>
</feature>
<dbReference type="Proteomes" id="UP001432128">
    <property type="component" value="Chromosome"/>
</dbReference>
<comment type="subcellular location">
    <subcellularLocation>
        <location evidence="1">Cell membrane</location>
        <topology evidence="1">Multi-pass membrane protein</topology>
    </subcellularLocation>
</comment>
<evidence type="ECO:0000256" key="6">
    <source>
        <dbReference type="ARBA" id="ARBA00023136"/>
    </source>
</evidence>
<feature type="compositionally biased region" description="Basic and acidic residues" evidence="8">
    <location>
        <begin position="1"/>
        <end position="12"/>
    </location>
</feature>
<feature type="transmembrane region" description="Helical" evidence="9">
    <location>
        <begin position="468"/>
        <end position="491"/>
    </location>
</feature>
<feature type="transmembrane region" description="Helical" evidence="9">
    <location>
        <begin position="436"/>
        <end position="456"/>
    </location>
</feature>
<sequence length="543" mass="59661">MGDRETDPRTPESTDPDFWDSPTRLSDDLRENTSRDLPSRTDSVAREASIAVGGPLGLHAVVGRSRYLTPLRVILLMALVALALGWYGKAGCLQQAPVAGSAASGTERFELDWSNHRQYIALCYSDTIPLYTAERLDTGALPYKSSWEQKRPDGSTETRYMEYPVLTGMYMYAAMEVSHGWRWAHDNWGVPGALDVVLFFNVVALGLALFWLLTIWATALTAGVRIWSAAIAALSPLVIVHIFTNFDAIATALLALAMLAWARKNPWATGLFLGIGVAAKLYPGLMIIPLAVLCLRAGRIREFAVTVAVAVAAWLAVNLPFMVTVPTGWWEFFRYNSDRGTDPDTWFTVVSKISGYAWDADANGRSDLVNAISLGAFVAVCVGVVFVGLHAPRRPRLAQLMFLTVAGFLLVNKVWSPQYSLWLVPLAVLALPRTRLLVAWMVLDALVWIPRMGLYLPADVKWLPDQWFTGAVVIRAFAVIGLCAVVIWEIYHPERDLVRRGPDGEFYDDPGGGVLDDAVDTISLRPRAAAPATRGRAKADAVS</sequence>
<dbReference type="PIRSF" id="PIRSF010361">
    <property type="entry name" value="UCP010361"/>
    <property type="match status" value="1"/>
</dbReference>
<keyword evidence="3" id="KW-0808">Transferase</keyword>
<comment type="similarity">
    <text evidence="7">Belongs to the glycosyltransferase 87 family.</text>
</comment>
<dbReference type="KEGG" id="whr:OG579_12750"/>
<proteinExistence type="inferred from homology"/>
<protein>
    <submittedName>
        <fullName evidence="10">Glycosyltransferase 87 family protein</fullName>
    </submittedName>
</protein>
<gene>
    <name evidence="10" type="ORF">OG579_12750</name>
</gene>
<feature type="transmembrane region" description="Helical" evidence="9">
    <location>
        <begin position="303"/>
        <end position="323"/>
    </location>
</feature>
<evidence type="ECO:0000256" key="1">
    <source>
        <dbReference type="ARBA" id="ARBA00004651"/>
    </source>
</evidence>
<dbReference type="RefSeq" id="WP_328856224.1">
    <property type="nucleotide sequence ID" value="NZ_CP108021.1"/>
</dbReference>
<dbReference type="Pfam" id="PF09594">
    <property type="entry name" value="GT87"/>
    <property type="match status" value="1"/>
</dbReference>
<keyword evidence="11" id="KW-1185">Reference proteome</keyword>
<dbReference type="GO" id="GO:0016758">
    <property type="term" value="F:hexosyltransferase activity"/>
    <property type="evidence" value="ECO:0007669"/>
    <property type="project" value="InterPro"/>
</dbReference>
<dbReference type="EMBL" id="CP108021">
    <property type="protein sequence ID" value="WUM18610.1"/>
    <property type="molecule type" value="Genomic_DNA"/>
</dbReference>
<feature type="transmembrane region" description="Helical" evidence="9">
    <location>
        <begin position="231"/>
        <end position="261"/>
    </location>
</feature>
<feature type="compositionally biased region" description="Basic and acidic residues" evidence="8">
    <location>
        <begin position="25"/>
        <end position="41"/>
    </location>
</feature>
<evidence type="ECO:0000256" key="5">
    <source>
        <dbReference type="ARBA" id="ARBA00022989"/>
    </source>
</evidence>
<organism evidence="10 11">
    <name type="scientific">Williamsia herbipolensis</name>
    <dbReference type="NCBI Taxonomy" id="1603258"/>
    <lineage>
        <taxon>Bacteria</taxon>
        <taxon>Bacillati</taxon>
        <taxon>Actinomycetota</taxon>
        <taxon>Actinomycetes</taxon>
        <taxon>Mycobacteriales</taxon>
        <taxon>Nocardiaceae</taxon>
        <taxon>Williamsia</taxon>
    </lineage>
</organism>
<evidence type="ECO:0000256" key="4">
    <source>
        <dbReference type="ARBA" id="ARBA00022692"/>
    </source>
</evidence>
<keyword evidence="4 9" id="KW-0812">Transmembrane</keyword>
<feature type="transmembrane region" description="Helical" evidence="9">
    <location>
        <begin position="368"/>
        <end position="390"/>
    </location>
</feature>